<reference evidence="2" key="1">
    <citation type="journal article" date="2023" name="Plant J.">
        <title>The genome of the king protea, Protea cynaroides.</title>
        <authorList>
            <person name="Chang J."/>
            <person name="Duong T.A."/>
            <person name="Schoeman C."/>
            <person name="Ma X."/>
            <person name="Roodt D."/>
            <person name="Barker N."/>
            <person name="Li Z."/>
            <person name="Van de Peer Y."/>
            <person name="Mizrachi E."/>
        </authorList>
    </citation>
    <scope>NUCLEOTIDE SEQUENCE</scope>
    <source>
        <tissue evidence="2">Young leaves</tissue>
    </source>
</reference>
<keyword evidence="3" id="KW-1185">Reference proteome</keyword>
<dbReference type="EMBL" id="JAMYWD010000011">
    <property type="protein sequence ID" value="KAJ4956354.1"/>
    <property type="molecule type" value="Genomic_DNA"/>
</dbReference>
<evidence type="ECO:0000313" key="3">
    <source>
        <dbReference type="Proteomes" id="UP001141806"/>
    </source>
</evidence>
<evidence type="ECO:0000256" key="1">
    <source>
        <dbReference type="SAM" id="SignalP"/>
    </source>
</evidence>
<dbReference type="Proteomes" id="UP001141806">
    <property type="component" value="Unassembled WGS sequence"/>
</dbReference>
<dbReference type="PANTHER" id="PTHR47273">
    <property type="entry name" value="EXPRESSED PROTEIN"/>
    <property type="match status" value="1"/>
</dbReference>
<accession>A0A9Q0GZA8</accession>
<feature type="chain" id="PRO_5040135155" description="Pollen Ole e 1 allergen and extensin family protein" evidence="1">
    <location>
        <begin position="28"/>
        <end position="194"/>
    </location>
</feature>
<dbReference type="AlphaFoldDB" id="A0A9Q0GZA8"/>
<comment type="caution">
    <text evidence="2">The sequence shown here is derived from an EMBL/GenBank/DDBJ whole genome shotgun (WGS) entry which is preliminary data.</text>
</comment>
<evidence type="ECO:0008006" key="4">
    <source>
        <dbReference type="Google" id="ProtNLM"/>
    </source>
</evidence>
<name>A0A9Q0GZA8_9MAGN</name>
<dbReference type="PANTHER" id="PTHR47273:SF6">
    <property type="entry name" value="POLLEN OLE E 1 ALLERGEN AND EXTENSIN FAMILY PROTEIN"/>
    <property type="match status" value="1"/>
</dbReference>
<evidence type="ECO:0000313" key="2">
    <source>
        <dbReference type="EMBL" id="KAJ4956354.1"/>
    </source>
</evidence>
<organism evidence="2 3">
    <name type="scientific">Protea cynaroides</name>
    <dbReference type="NCBI Taxonomy" id="273540"/>
    <lineage>
        <taxon>Eukaryota</taxon>
        <taxon>Viridiplantae</taxon>
        <taxon>Streptophyta</taxon>
        <taxon>Embryophyta</taxon>
        <taxon>Tracheophyta</taxon>
        <taxon>Spermatophyta</taxon>
        <taxon>Magnoliopsida</taxon>
        <taxon>Proteales</taxon>
        <taxon>Proteaceae</taxon>
        <taxon>Protea</taxon>
    </lineage>
</organism>
<dbReference type="OrthoDB" id="744797at2759"/>
<dbReference type="Pfam" id="PF01190">
    <property type="entry name" value="Pollen_Ole_e_1"/>
    <property type="match status" value="1"/>
</dbReference>
<sequence length="194" mass="21005">MAMTVLVLLSNLVALLVISIGMGPSTAAVEQPLFELSSQKYLADMAGYGEERLSSVIVAGTLLCDACLDGKAEPGSLPISGAKVGITCKNGRKMRKSIWSQGRTDEYGDFILDLPSHLHAIPRLEKVCFVKVVALPNNSPCRHVLPVKPKGIRLSSVGNGIRTYTSGKMRFKPLYNASRLCVNRAGDDEQEISW</sequence>
<proteinExistence type="predicted"/>
<protein>
    <recommendedName>
        <fullName evidence="4">Pollen Ole e 1 allergen and extensin family protein</fullName>
    </recommendedName>
</protein>
<keyword evidence="1" id="KW-0732">Signal</keyword>
<gene>
    <name evidence="2" type="ORF">NE237_013137</name>
</gene>
<feature type="signal peptide" evidence="1">
    <location>
        <begin position="1"/>
        <end position="27"/>
    </location>
</feature>